<evidence type="ECO:0000313" key="4">
    <source>
        <dbReference type="EMBL" id="MBJ7596910.1"/>
    </source>
</evidence>
<proteinExistence type="predicted"/>
<sequence>MQEPSPYKSRTLFDAAGEKVGTIEDVYVDQETKKPEWVLVRTGLFGLRKTFVPMSALQPQGDDLRASYSKDQINGAPNVGDEEGASPEEEARLFQHYGIPYSASGTVSAKTGVQAEAGPTPATDTTEAEHRGESAAAPESLPRAERLAEASRSVQRHEEELRVSKIRRPSELVRLHKWVETEPVSTSVELEHEEARIVREPVIENEAGGGGRIGEEGELEVKLEREEPVIEKQVVPVERVRLEKDVKTEQQTVEGEVRKERVDVEHDQERG</sequence>
<dbReference type="Pfam" id="PF09557">
    <property type="entry name" value="DUF2382"/>
    <property type="match status" value="1"/>
</dbReference>
<reference evidence="4" key="1">
    <citation type="submission" date="2020-10" db="EMBL/GenBank/DDBJ databases">
        <title>Ca. Dormibacterota MAGs.</title>
        <authorList>
            <person name="Montgomery K."/>
        </authorList>
    </citation>
    <scope>NUCLEOTIDE SEQUENCE [LARGE SCALE GENOMIC DNA]</scope>
    <source>
        <strain evidence="4">SC8812_S17_10</strain>
    </source>
</reference>
<feature type="domain" description="PRC-barrel" evidence="2">
    <location>
        <begin position="10"/>
        <end position="72"/>
    </location>
</feature>
<gene>
    <name evidence="4" type="ORF">JF922_02325</name>
</gene>
<dbReference type="InterPro" id="IPR027275">
    <property type="entry name" value="PRC-brl_dom"/>
</dbReference>
<evidence type="ECO:0000313" key="5">
    <source>
        <dbReference type="Proteomes" id="UP000612893"/>
    </source>
</evidence>
<evidence type="ECO:0000259" key="2">
    <source>
        <dbReference type="Pfam" id="PF05239"/>
    </source>
</evidence>
<dbReference type="InterPro" id="IPR052967">
    <property type="entry name" value="Stress_Response_Assoc"/>
</dbReference>
<dbReference type="Proteomes" id="UP000612893">
    <property type="component" value="Unassembled WGS sequence"/>
</dbReference>
<dbReference type="InterPro" id="IPR011033">
    <property type="entry name" value="PRC_barrel-like_sf"/>
</dbReference>
<dbReference type="InterPro" id="IPR019060">
    <property type="entry name" value="DUF2382"/>
</dbReference>
<dbReference type="SUPFAM" id="SSF50346">
    <property type="entry name" value="PRC-barrel domain"/>
    <property type="match status" value="1"/>
</dbReference>
<feature type="compositionally biased region" description="Basic and acidic residues" evidence="1">
    <location>
        <begin position="142"/>
        <end position="158"/>
    </location>
</feature>
<name>A0A934K710_9BACT</name>
<evidence type="ECO:0000259" key="3">
    <source>
        <dbReference type="Pfam" id="PF09557"/>
    </source>
</evidence>
<feature type="region of interest" description="Disordered" evidence="1">
    <location>
        <begin position="248"/>
        <end position="271"/>
    </location>
</feature>
<feature type="compositionally biased region" description="Basic and acidic residues" evidence="1">
    <location>
        <begin position="255"/>
        <end position="271"/>
    </location>
</feature>
<feature type="region of interest" description="Disordered" evidence="1">
    <location>
        <begin position="67"/>
        <end position="91"/>
    </location>
</feature>
<dbReference type="AlphaFoldDB" id="A0A934K710"/>
<keyword evidence="5" id="KW-1185">Reference proteome</keyword>
<feature type="region of interest" description="Disordered" evidence="1">
    <location>
        <begin position="112"/>
        <end position="158"/>
    </location>
</feature>
<dbReference type="Gene3D" id="3.90.50.10">
    <property type="entry name" value="Photosynthetic Reaction Center, subunit H, domain 2"/>
    <property type="match status" value="1"/>
</dbReference>
<protein>
    <submittedName>
        <fullName evidence="4">PRC and DUF2382 domain-containing protein</fullName>
    </submittedName>
</protein>
<feature type="domain" description="DUF2382" evidence="3">
    <location>
        <begin position="155"/>
        <end position="264"/>
    </location>
</feature>
<dbReference type="PANTHER" id="PTHR38463">
    <property type="entry name" value="STRESS RESPONSE PROTEIN YSNF"/>
    <property type="match status" value="1"/>
</dbReference>
<organism evidence="4 5">
    <name type="scientific">Candidatus Nephthysia bennettiae</name>
    <dbReference type="NCBI Taxonomy" id="3127016"/>
    <lineage>
        <taxon>Bacteria</taxon>
        <taxon>Bacillati</taxon>
        <taxon>Candidatus Dormiibacterota</taxon>
        <taxon>Candidatus Dormibacteria</taxon>
        <taxon>Candidatus Dormibacterales</taxon>
        <taxon>Candidatus Dormibacteraceae</taxon>
        <taxon>Candidatus Nephthysia</taxon>
    </lineage>
</organism>
<dbReference type="InterPro" id="IPR014747">
    <property type="entry name" value="Bac_photo_RC_H_C"/>
</dbReference>
<dbReference type="PANTHER" id="PTHR38463:SF1">
    <property type="entry name" value="STRESS RESPONSE PROTEIN YSNF"/>
    <property type="match status" value="1"/>
</dbReference>
<dbReference type="Pfam" id="PF05239">
    <property type="entry name" value="PRC"/>
    <property type="match status" value="1"/>
</dbReference>
<dbReference type="RefSeq" id="WP_338198741.1">
    <property type="nucleotide sequence ID" value="NZ_JAEKNR010000028.1"/>
</dbReference>
<accession>A0A934K710</accession>
<comment type="caution">
    <text evidence="4">The sequence shown here is derived from an EMBL/GenBank/DDBJ whole genome shotgun (WGS) entry which is preliminary data.</text>
</comment>
<evidence type="ECO:0000256" key="1">
    <source>
        <dbReference type="SAM" id="MobiDB-lite"/>
    </source>
</evidence>
<dbReference type="EMBL" id="JAEKNR010000028">
    <property type="protein sequence ID" value="MBJ7596910.1"/>
    <property type="molecule type" value="Genomic_DNA"/>
</dbReference>